<comment type="caution">
    <text evidence="3">The sequence shown here is derived from an EMBL/GenBank/DDBJ whole genome shotgun (WGS) entry which is preliminary data.</text>
</comment>
<dbReference type="Proteomes" id="UP000886595">
    <property type="component" value="Unassembled WGS sequence"/>
</dbReference>
<accession>A0A8X8AVD5</accession>
<keyword evidence="4" id="KW-1185">Reference proteome</keyword>
<dbReference type="AlphaFoldDB" id="A0A8X8AVD5"/>
<evidence type="ECO:0000313" key="3">
    <source>
        <dbReference type="EMBL" id="KAG2311637.1"/>
    </source>
</evidence>
<feature type="region of interest" description="Disordered" evidence="1">
    <location>
        <begin position="163"/>
        <end position="182"/>
    </location>
</feature>
<evidence type="ECO:0000256" key="1">
    <source>
        <dbReference type="SAM" id="MobiDB-lite"/>
    </source>
</evidence>
<evidence type="ECO:0000259" key="2">
    <source>
        <dbReference type="Pfam" id="PF13966"/>
    </source>
</evidence>
<name>A0A8X8AVD5_BRACI</name>
<gene>
    <name evidence="3" type="ORF">Bca52824_023194</name>
</gene>
<dbReference type="OrthoDB" id="1110547at2759"/>
<sequence length="196" mass="22980">MNVLAVDNTTREVLQPSFDGIYQQIWSKEISPKIKHFMWRCLSKSLPVAENMAHRHIAKDRRCSRCVADSESTNHLLCQCPYARRLWAEANIHIPPPGLWSDSLYSNLHWMEGDLAPWLLWRIWKNRNDFIFRGKEYPFIATVEKAKEDGKEWKRRDEVKNIEVKAPSPASPEKQWYPPAPTGFKCNIDGSWKKET</sequence>
<protein>
    <recommendedName>
        <fullName evidence="2">Reverse transcriptase zinc-binding domain-containing protein</fullName>
    </recommendedName>
</protein>
<dbReference type="Pfam" id="PF13966">
    <property type="entry name" value="zf-RVT"/>
    <property type="match status" value="1"/>
</dbReference>
<reference evidence="3 4" key="1">
    <citation type="submission" date="2020-02" db="EMBL/GenBank/DDBJ databases">
        <authorList>
            <person name="Ma Q."/>
            <person name="Huang Y."/>
            <person name="Song X."/>
            <person name="Pei D."/>
        </authorList>
    </citation>
    <scope>NUCLEOTIDE SEQUENCE [LARGE SCALE GENOMIC DNA]</scope>
    <source>
        <strain evidence="3">Sxm20200214</strain>
        <tissue evidence="3">Leaf</tissue>
    </source>
</reference>
<dbReference type="InterPro" id="IPR026960">
    <property type="entry name" value="RVT-Znf"/>
</dbReference>
<organism evidence="3 4">
    <name type="scientific">Brassica carinata</name>
    <name type="common">Ethiopian mustard</name>
    <name type="synonym">Abyssinian cabbage</name>
    <dbReference type="NCBI Taxonomy" id="52824"/>
    <lineage>
        <taxon>Eukaryota</taxon>
        <taxon>Viridiplantae</taxon>
        <taxon>Streptophyta</taxon>
        <taxon>Embryophyta</taxon>
        <taxon>Tracheophyta</taxon>
        <taxon>Spermatophyta</taxon>
        <taxon>Magnoliopsida</taxon>
        <taxon>eudicotyledons</taxon>
        <taxon>Gunneridae</taxon>
        <taxon>Pentapetalae</taxon>
        <taxon>rosids</taxon>
        <taxon>malvids</taxon>
        <taxon>Brassicales</taxon>
        <taxon>Brassicaceae</taxon>
        <taxon>Brassiceae</taxon>
        <taxon>Brassica</taxon>
    </lineage>
</organism>
<proteinExistence type="predicted"/>
<feature type="domain" description="Reverse transcriptase zinc-binding" evidence="2">
    <location>
        <begin position="22"/>
        <end position="87"/>
    </location>
</feature>
<dbReference type="EMBL" id="JAAMPC010000005">
    <property type="protein sequence ID" value="KAG2311637.1"/>
    <property type="molecule type" value="Genomic_DNA"/>
</dbReference>
<evidence type="ECO:0000313" key="4">
    <source>
        <dbReference type="Proteomes" id="UP000886595"/>
    </source>
</evidence>